<accession>A0AAN7RUY4</accession>
<feature type="region of interest" description="Disordered" evidence="1">
    <location>
        <begin position="144"/>
        <end position="171"/>
    </location>
</feature>
<dbReference type="EMBL" id="JAUNZN010000008">
    <property type="protein sequence ID" value="KAK4817475.1"/>
    <property type="molecule type" value="Genomic_DNA"/>
</dbReference>
<dbReference type="Proteomes" id="UP001333110">
    <property type="component" value="Unassembled WGS sequence"/>
</dbReference>
<feature type="compositionally biased region" description="Basic and acidic residues" evidence="1">
    <location>
        <begin position="144"/>
        <end position="159"/>
    </location>
</feature>
<sequence length="193" mass="21969">MRRSSYFCKGKPKLTAGQGILTPVSSSYRTGVTDVELFVVSTREKNAFKLGLLEREIEDVLQQLHQERTQNPEGTLRTDITPVTKKNSKKSNDNDNSTSQNGPQHRIKCSRIQLKDSCYEMNMLPTNCVSNTNTATHKFSLHSKDLDRDRGQQEPHEIRQGQIQNDASDPFQQSLQEIDWQGSSSAENIRESW</sequence>
<feature type="compositionally biased region" description="Polar residues" evidence="1">
    <location>
        <begin position="161"/>
        <end position="171"/>
    </location>
</feature>
<evidence type="ECO:0000313" key="2">
    <source>
        <dbReference type="EMBL" id="KAK4817475.1"/>
    </source>
</evidence>
<evidence type="ECO:0000313" key="3">
    <source>
        <dbReference type="Proteomes" id="UP001333110"/>
    </source>
</evidence>
<dbReference type="AlphaFoldDB" id="A0AAN7RUY4"/>
<feature type="region of interest" description="Disordered" evidence="1">
    <location>
        <begin position="66"/>
        <end position="107"/>
    </location>
</feature>
<gene>
    <name evidence="2" type="ORF">QYF61_015809</name>
</gene>
<organism evidence="2 3">
    <name type="scientific">Mycteria americana</name>
    <name type="common">Wood stork</name>
    <dbReference type="NCBI Taxonomy" id="33587"/>
    <lineage>
        <taxon>Eukaryota</taxon>
        <taxon>Metazoa</taxon>
        <taxon>Chordata</taxon>
        <taxon>Craniata</taxon>
        <taxon>Vertebrata</taxon>
        <taxon>Euteleostomi</taxon>
        <taxon>Archelosauria</taxon>
        <taxon>Archosauria</taxon>
        <taxon>Dinosauria</taxon>
        <taxon>Saurischia</taxon>
        <taxon>Theropoda</taxon>
        <taxon>Coelurosauria</taxon>
        <taxon>Aves</taxon>
        <taxon>Neognathae</taxon>
        <taxon>Neoaves</taxon>
        <taxon>Aequornithes</taxon>
        <taxon>Ciconiiformes</taxon>
        <taxon>Ciconiidae</taxon>
        <taxon>Mycteria</taxon>
    </lineage>
</organism>
<proteinExistence type="predicted"/>
<reference evidence="2 3" key="1">
    <citation type="journal article" date="2023" name="J. Hered.">
        <title>Chromosome-level genome of the wood stork (Mycteria americana) provides insight into avian chromosome evolution.</title>
        <authorList>
            <person name="Flamio R. Jr."/>
            <person name="Ramstad K.M."/>
        </authorList>
    </citation>
    <scope>NUCLEOTIDE SEQUENCE [LARGE SCALE GENOMIC DNA]</scope>
    <source>
        <strain evidence="2">JAX WOST 10</strain>
    </source>
</reference>
<keyword evidence="3" id="KW-1185">Reference proteome</keyword>
<comment type="caution">
    <text evidence="2">The sequence shown here is derived from an EMBL/GenBank/DDBJ whole genome shotgun (WGS) entry which is preliminary data.</text>
</comment>
<name>A0AAN7RUY4_MYCAM</name>
<evidence type="ECO:0000256" key="1">
    <source>
        <dbReference type="SAM" id="MobiDB-lite"/>
    </source>
</evidence>
<protein>
    <submittedName>
        <fullName evidence="2">Uncharacterized protein</fullName>
    </submittedName>
</protein>